<evidence type="ECO:0000313" key="3">
    <source>
        <dbReference type="Proteomes" id="UP000663843"/>
    </source>
</evidence>
<sequence length="499" mass="56369">MGIGERLGTANEGLRPRPRRKPIQPRSAEGWLGSEPVLSQNIGPDSLKNNPGTIPMHDSSLHRRSLDTSGISILSAGILETIAHSYRRSEDISDTTGELEDFDKTWPQEQSQSLVRPRTFNAGTSYPCLIIQSNVPRAVNANAQMRMDYFTFILSEYEIHRLRKFFKPPPMPLSSGLTSRMKRSNTILGFMYLGAKVFEALNNGPKDTTWKCCKKWIANFDRQVTNHPAREPSVQESEDRLTGLLELAYLTFLVVDTVAGYALLKRARPLFLHLVSNYRDLCSERNGQLAVSLPRVLLTLRYEIKRFVFYDMMCALALGVMPVAEYDPGESPVVMYPPLPTEVFHGVPIEWILIIGHIHARTSNWRSLEAQILSWHPRVSDIWGEESVEARVCGVDSLDRRVQASVKQIVRLMEVVHDPPMDVHLSMPCIMAGIAARYETQRTLIYQKLLSFRNTHIWVLRGADFAPVLKHVWHGAGANEGAVTWGDYVNSRCALLPLP</sequence>
<evidence type="ECO:0000313" key="2">
    <source>
        <dbReference type="EMBL" id="CAE6516345.1"/>
    </source>
</evidence>
<dbReference type="Pfam" id="PF11951">
    <property type="entry name" value="Fungal_trans_2"/>
    <property type="match status" value="1"/>
</dbReference>
<gene>
    <name evidence="2" type="ORF">RDB_LOCUS159859</name>
</gene>
<protein>
    <submittedName>
        <fullName evidence="2">Uncharacterized protein</fullName>
    </submittedName>
</protein>
<dbReference type="InterPro" id="IPR021858">
    <property type="entry name" value="Fun_TF"/>
</dbReference>
<dbReference type="EMBL" id="CAJMWT010006411">
    <property type="protein sequence ID" value="CAE6516345.1"/>
    <property type="molecule type" value="Genomic_DNA"/>
</dbReference>
<feature type="compositionally biased region" description="Polar residues" evidence="1">
    <location>
        <begin position="37"/>
        <end position="52"/>
    </location>
</feature>
<reference evidence="2" key="1">
    <citation type="submission" date="2021-01" db="EMBL/GenBank/DDBJ databases">
        <authorList>
            <person name="Kaushik A."/>
        </authorList>
    </citation>
    <scope>NUCLEOTIDE SEQUENCE</scope>
    <source>
        <strain evidence="2">AG2-2IIIB</strain>
    </source>
</reference>
<evidence type="ECO:0000256" key="1">
    <source>
        <dbReference type="SAM" id="MobiDB-lite"/>
    </source>
</evidence>
<comment type="caution">
    <text evidence="2">The sequence shown here is derived from an EMBL/GenBank/DDBJ whole genome shotgun (WGS) entry which is preliminary data.</text>
</comment>
<proteinExistence type="predicted"/>
<name>A0A8H3DB95_9AGAM</name>
<dbReference type="AlphaFoldDB" id="A0A8H3DB95"/>
<accession>A0A8H3DB95</accession>
<dbReference type="Proteomes" id="UP000663843">
    <property type="component" value="Unassembled WGS sequence"/>
</dbReference>
<organism evidence="2 3">
    <name type="scientific">Rhizoctonia solani</name>
    <dbReference type="NCBI Taxonomy" id="456999"/>
    <lineage>
        <taxon>Eukaryota</taxon>
        <taxon>Fungi</taxon>
        <taxon>Dikarya</taxon>
        <taxon>Basidiomycota</taxon>
        <taxon>Agaricomycotina</taxon>
        <taxon>Agaricomycetes</taxon>
        <taxon>Cantharellales</taxon>
        <taxon>Ceratobasidiaceae</taxon>
        <taxon>Rhizoctonia</taxon>
    </lineage>
</organism>
<feature type="region of interest" description="Disordered" evidence="1">
    <location>
        <begin position="1"/>
        <end position="61"/>
    </location>
</feature>